<feature type="compositionally biased region" description="Polar residues" evidence="2">
    <location>
        <begin position="13"/>
        <end position="24"/>
    </location>
</feature>
<evidence type="ECO:0000313" key="3">
    <source>
        <dbReference type="EMBL" id="TCP43918.1"/>
    </source>
</evidence>
<dbReference type="RefSeq" id="WP_207894761.1">
    <property type="nucleotide sequence ID" value="NZ_SLXQ01000020.1"/>
</dbReference>
<name>A0A4R2Q7M8_9PSEU</name>
<evidence type="ECO:0000256" key="2">
    <source>
        <dbReference type="SAM" id="MobiDB-lite"/>
    </source>
</evidence>
<keyword evidence="4" id="KW-1185">Reference proteome</keyword>
<accession>A0A4R2Q7M8</accession>
<dbReference type="Proteomes" id="UP000294911">
    <property type="component" value="Unassembled WGS sequence"/>
</dbReference>
<feature type="region of interest" description="Disordered" evidence="2">
    <location>
        <begin position="1"/>
        <end position="29"/>
    </location>
</feature>
<dbReference type="AlphaFoldDB" id="A0A4R2Q7M8"/>
<organism evidence="3 4">
    <name type="scientific">Tamaricihabitans halophyticus</name>
    <dbReference type="NCBI Taxonomy" id="1262583"/>
    <lineage>
        <taxon>Bacteria</taxon>
        <taxon>Bacillati</taxon>
        <taxon>Actinomycetota</taxon>
        <taxon>Actinomycetes</taxon>
        <taxon>Pseudonocardiales</taxon>
        <taxon>Pseudonocardiaceae</taxon>
        <taxon>Tamaricihabitans</taxon>
    </lineage>
</organism>
<dbReference type="EMBL" id="SLXQ01000020">
    <property type="protein sequence ID" value="TCP43918.1"/>
    <property type="molecule type" value="Genomic_DNA"/>
</dbReference>
<feature type="coiled-coil region" evidence="1">
    <location>
        <begin position="166"/>
        <end position="196"/>
    </location>
</feature>
<dbReference type="Gene3D" id="1.10.287.950">
    <property type="entry name" value="Methyl-accepting chemotaxis protein"/>
    <property type="match status" value="1"/>
</dbReference>
<comment type="caution">
    <text evidence="3">The sequence shown here is derived from an EMBL/GenBank/DDBJ whole genome shotgun (WGS) entry which is preliminary data.</text>
</comment>
<gene>
    <name evidence="3" type="ORF">EV191_12072</name>
</gene>
<evidence type="ECO:0000313" key="4">
    <source>
        <dbReference type="Proteomes" id="UP000294911"/>
    </source>
</evidence>
<protein>
    <submittedName>
        <fullName evidence="3">Uncharacterized protein</fullName>
    </submittedName>
</protein>
<feature type="non-terminal residue" evidence="3">
    <location>
        <position position="1"/>
    </location>
</feature>
<sequence length="197" mass="21262">NIVTQRDPFGSEPSPNLSMITSTAHKPADSPILREGSRWIGVGFKKLAEVSIKIAEKCADIVNKILERIIKLATKSVPVAGQVVAAVDWVASGFDVDEFPYWADVNGVLDLIDKVTSLHASIETLVSSAEDLFAGFEKVLDAIYQIPEIGSTHDAVNVLDQFKEGSDEMTAAAEEHEQAASEYEKTLDEMAAAGEEA</sequence>
<evidence type="ECO:0000256" key="1">
    <source>
        <dbReference type="SAM" id="Coils"/>
    </source>
</evidence>
<keyword evidence="1" id="KW-0175">Coiled coil</keyword>
<proteinExistence type="predicted"/>
<reference evidence="3 4" key="1">
    <citation type="submission" date="2019-03" db="EMBL/GenBank/DDBJ databases">
        <title>Genomic Encyclopedia of Type Strains, Phase IV (KMG-IV): sequencing the most valuable type-strain genomes for metagenomic binning, comparative biology and taxonomic classification.</title>
        <authorList>
            <person name="Goeker M."/>
        </authorList>
    </citation>
    <scope>NUCLEOTIDE SEQUENCE [LARGE SCALE GENOMIC DNA]</scope>
    <source>
        <strain evidence="3 4">DSM 45765</strain>
    </source>
</reference>